<organism evidence="5 6">
    <name type="scientific">Acetobacter musti</name>
    <dbReference type="NCBI Taxonomy" id="864732"/>
    <lineage>
        <taxon>Bacteria</taxon>
        <taxon>Pseudomonadati</taxon>
        <taxon>Pseudomonadota</taxon>
        <taxon>Alphaproteobacteria</taxon>
        <taxon>Acetobacterales</taxon>
        <taxon>Acetobacteraceae</taxon>
        <taxon>Acetobacter</taxon>
    </lineage>
</organism>
<dbReference type="PANTHER" id="PTHR36504:SF1">
    <property type="entry name" value="LIPOPOLYSACCHARIDE EXPORT SYSTEM PROTEIN LPTA"/>
    <property type="match status" value="1"/>
</dbReference>
<reference evidence="5 6" key="1">
    <citation type="journal article" date="2020" name="Int. J. Syst. Evol. Microbiol.">
        <title>Novel acetic acid bacteria from cider fermentations: Acetobacter conturbans sp. nov. and Acetobacter fallax sp. nov.</title>
        <authorList>
            <person name="Sombolestani A.S."/>
            <person name="Cleenwerck I."/>
            <person name="Cnockaert M."/>
            <person name="Borremans W."/>
            <person name="Wieme A.D."/>
            <person name="De Vuyst L."/>
            <person name="Vandamme P."/>
        </authorList>
    </citation>
    <scope>NUCLEOTIDE SEQUENCE [LARGE SCALE GENOMIC DNA]</scope>
    <source>
        <strain evidence="5 6">LMG 30640</strain>
    </source>
</reference>
<feature type="region of interest" description="Disordered" evidence="2">
    <location>
        <begin position="279"/>
        <end position="310"/>
    </location>
</feature>
<proteinExistence type="predicted"/>
<feature type="compositionally biased region" description="Low complexity" evidence="2">
    <location>
        <begin position="151"/>
        <end position="180"/>
    </location>
</feature>
<dbReference type="PANTHER" id="PTHR36504">
    <property type="entry name" value="LIPOPOLYSACCHARIDE EXPORT SYSTEM PROTEIN LPTA"/>
    <property type="match status" value="1"/>
</dbReference>
<feature type="region of interest" description="Disordered" evidence="2">
    <location>
        <begin position="100"/>
        <end position="186"/>
    </location>
</feature>
<evidence type="ECO:0000256" key="2">
    <source>
        <dbReference type="SAM" id="MobiDB-lite"/>
    </source>
</evidence>
<evidence type="ECO:0000259" key="4">
    <source>
        <dbReference type="Pfam" id="PF03968"/>
    </source>
</evidence>
<feature type="domain" description="Organic solvent tolerance-like N-terminal" evidence="4">
    <location>
        <begin position="64"/>
        <end position="239"/>
    </location>
</feature>
<sequence>MSARAAFASPVFSGSAVFSGSLAFSGAAAALIALTAPVDAARAQAIDLSHGGQITVTAVGGFDWDQNARKVTAYDQAQAVRGDVTVTADRLIAYYRKKEATPDAVNPAEPAETAPGAAQGGTAAQSGATQGGTAQPGGAPGGTAQGGGTAQTGTAPAGGDKAPASAGGPAGTSSPSQSGGMDNSGSNEIYRLEAIGHVHIFTQTDQGWGDKAVYDIDKATLVMTGHALKLTTPQDVLTSRDSMEYYSDTRISIGRGDATVTTNEGKQIRADVLVGYSAPPDKDAQPAAGAASAPKPAPKQGGDPIAGGSGKLEKVNAFGHVWVRTQTEVITGDRGVYVPDTGIARVVGNVHITRGQNQLQGSAAVINMHTGIATMTERPGSRVSGLVVPNNDGNSGGGH</sequence>
<evidence type="ECO:0000256" key="1">
    <source>
        <dbReference type="ARBA" id="ARBA00022729"/>
    </source>
</evidence>
<feature type="compositionally biased region" description="Gly residues" evidence="2">
    <location>
        <begin position="134"/>
        <end position="150"/>
    </location>
</feature>
<feature type="region of interest" description="Disordered" evidence="2">
    <location>
        <begin position="378"/>
        <end position="399"/>
    </location>
</feature>
<evidence type="ECO:0000313" key="6">
    <source>
        <dbReference type="Proteomes" id="UP000635278"/>
    </source>
</evidence>
<feature type="compositionally biased region" description="Low complexity" evidence="2">
    <location>
        <begin position="107"/>
        <end position="133"/>
    </location>
</feature>
<feature type="signal peptide" evidence="3">
    <location>
        <begin position="1"/>
        <end position="29"/>
    </location>
</feature>
<dbReference type="Proteomes" id="UP000635278">
    <property type="component" value="Unassembled WGS sequence"/>
</dbReference>
<feature type="compositionally biased region" description="Low complexity" evidence="2">
    <location>
        <begin position="285"/>
        <end position="302"/>
    </location>
</feature>
<keyword evidence="6" id="KW-1185">Reference proteome</keyword>
<dbReference type="InterPro" id="IPR052037">
    <property type="entry name" value="LPS_export_LptA"/>
</dbReference>
<dbReference type="EMBL" id="WOTB01000001">
    <property type="protein sequence ID" value="NHN83072.1"/>
    <property type="molecule type" value="Genomic_DNA"/>
</dbReference>
<name>A0ABX0JI88_9PROT</name>
<feature type="chain" id="PRO_5046128373" description="Organic solvent tolerance-like N-terminal domain-containing protein" evidence="3">
    <location>
        <begin position="30"/>
        <end position="399"/>
    </location>
</feature>
<comment type="caution">
    <text evidence="5">The sequence shown here is derived from an EMBL/GenBank/DDBJ whole genome shotgun (WGS) entry which is preliminary data.</text>
</comment>
<dbReference type="Gene3D" id="2.60.450.10">
    <property type="entry name" value="Lipopolysaccharide (LPS) transport protein A like domain"/>
    <property type="match status" value="2"/>
</dbReference>
<evidence type="ECO:0000256" key="3">
    <source>
        <dbReference type="SAM" id="SignalP"/>
    </source>
</evidence>
<dbReference type="RefSeq" id="WP_173581729.1">
    <property type="nucleotide sequence ID" value="NZ_WOTB01000001.1"/>
</dbReference>
<protein>
    <recommendedName>
        <fullName evidence="4">Organic solvent tolerance-like N-terminal domain-containing protein</fullName>
    </recommendedName>
</protein>
<dbReference type="InterPro" id="IPR005653">
    <property type="entry name" value="OstA-like_N"/>
</dbReference>
<keyword evidence="1 3" id="KW-0732">Signal</keyword>
<dbReference type="Pfam" id="PF03968">
    <property type="entry name" value="LptD_N"/>
    <property type="match status" value="1"/>
</dbReference>
<accession>A0ABX0JI88</accession>
<evidence type="ECO:0000313" key="5">
    <source>
        <dbReference type="EMBL" id="NHN83072.1"/>
    </source>
</evidence>
<gene>
    <name evidence="5" type="ORF">GOB93_00195</name>
</gene>